<dbReference type="AlphaFoldDB" id="A0A073HYR8"/>
<name>A0A073HYR8_9SPIT</name>
<dbReference type="Proteomes" id="UP000053232">
    <property type="component" value="Unassembled WGS sequence"/>
</dbReference>
<comment type="caution">
    <text evidence="1">The sequence shown here is derived from an EMBL/GenBank/DDBJ whole genome shotgun (WGS) entry which is preliminary data.</text>
</comment>
<protein>
    <submittedName>
        <fullName evidence="1">Uncharacterized protein</fullName>
    </submittedName>
</protein>
<reference evidence="2" key="1">
    <citation type="journal article" date="2014" name="Cell">
        <title>The Architecture of a Scrambled Genome Reveals Massive Levels of Genomic Rearrangement during Development.</title>
        <authorList>
            <person name="Chen X."/>
            <person name="Bracht J.R."/>
            <person name="Goldman A.D."/>
            <person name="Dolzhenko E."/>
            <person name="Clay D.M."/>
            <person name="Swart E.C."/>
            <person name="Perlman D.H."/>
            <person name="Doak T.G."/>
            <person name="Stuart A."/>
            <person name="Amemiya C.T."/>
            <person name="Sebra R.P."/>
            <person name="Landweber L.F."/>
        </authorList>
    </citation>
    <scope>NUCLEOTIDE SEQUENCE [LARGE SCALE GENOMIC DNA]</scope>
    <source>
        <strain evidence="2">JRB310</strain>
    </source>
</reference>
<dbReference type="EMBL" id="ARYC01000109">
    <property type="protein sequence ID" value="KEJ83158.1"/>
    <property type="molecule type" value="Genomic_DNA"/>
</dbReference>
<organism evidence="1 2">
    <name type="scientific">Oxytricha trifallax</name>
    <dbReference type="NCBI Taxonomy" id="1172189"/>
    <lineage>
        <taxon>Eukaryota</taxon>
        <taxon>Sar</taxon>
        <taxon>Alveolata</taxon>
        <taxon>Ciliophora</taxon>
        <taxon>Intramacronucleata</taxon>
        <taxon>Spirotrichea</taxon>
        <taxon>Stichotrichia</taxon>
        <taxon>Sporadotrichida</taxon>
        <taxon>Oxytrichidae</taxon>
        <taxon>Oxytrichinae</taxon>
        <taxon>Oxytricha</taxon>
    </lineage>
</organism>
<sequence>MRCFLNNITVSRRSKNEIVDLTSTIFGDSVITQYKEMLHSMVELHTSVRKLTFVEDCANQSRIETDETMEAAI</sequence>
<proteinExistence type="predicted"/>
<accession>A0A073HYR8</accession>
<evidence type="ECO:0000313" key="1">
    <source>
        <dbReference type="EMBL" id="KEJ83158.1"/>
    </source>
</evidence>
<keyword evidence="2" id="KW-1185">Reference proteome</keyword>
<evidence type="ECO:0000313" key="2">
    <source>
        <dbReference type="Proteomes" id="UP000053232"/>
    </source>
</evidence>
<gene>
    <name evidence="1" type="ORF">OXYTRIMIC_090</name>
</gene>